<evidence type="ECO:0000313" key="4">
    <source>
        <dbReference type="EMBL" id="MCQ5151897.1"/>
    </source>
</evidence>
<proteinExistence type="predicted"/>
<evidence type="ECO:0000259" key="3">
    <source>
        <dbReference type="Pfam" id="PF05738"/>
    </source>
</evidence>
<keyword evidence="2" id="KW-0472">Membrane</keyword>
<sequence length="1921" mass="212125">MQNFNGKVRQYLKENERKKRSRLFGVVLSVVMTVSVLASLVMPAISATEGTSVAGGDVSYNGGSYSYKDANSVTIKSYDAVGSGKDQSKKIEFNVEFDFDKGEMTNRYIYFPIDDNVSLPEGGIPSDGTWGDVEDTHFDEGHGISGKYRVDEIDGKKYLFIEFDERYQHKNEKDAIIGKASFEGNVKRKDTDTGDKTTVEIGGQTVEIDGFTPLTMSAIKDASETADGVRWTITVDNPAKKPLDRIEDKLFKDAVDGSFTVSPEGAGSYDASSGKFVFSDGFSEENVTISYTTPYPTSDPNFVMSGKVENKSTTYDKDGNGVKADKTIYSESKKDKISKTGKNVDYDNNEVTWEIVVSNPSGADLKGYHLYDEAFPDAKQGSFALKADDGSDVKYTLNGNTLTFDDKTTASKITIEYVTAIDPDKAETTNTVKMQRPDKSQPRSDITSSETVYNRYQISKSGWIDNNTLGILKWEVTVKCNDKNSTLKGKTITDNMLKAGQIVSIKVGNDTFDATVASDGELVLPDRIGDNNEVVISYETKVADYDLGDPDSNGNYAVKNTAGIDGFHSDKTVYYKPVNEKSKTVLDISQDGSSVTYKWQVEVKQTNGSFRGKTISDIMNATSNDGKSIKSVLDTDSIIMYVQRNGTGSYEPLDSSNYTVVPNDDNTSFEIKFNDSEEFDNINLVQIQYSSTVDVTGLDEGTIINVNNKATYKGEIFEPSADKTKFTIGDSSKAPYEKYDAASSTAGDTVHDLSSLPVVTVNGVEYYRFDWRLDINKDGTYEYEEDVEIVDTLPSGMILYENNDYLKYSTGGSSSTNQLTTTPWYQFRYSYDKGTNKINLVKTGYSTTYWTFYYSTLVKVDDVKNGVYKNGTAAFKNTVQDKAGKYPERSQTQTVKEKNLKKTSSPKSTGCEITYTIDVNPKKLKCSTNGMITLNDVIKCGGTAVVKTKDAQGNIQTKTVSINGNSAVDMDLKSIKVFDADTGAELAVSDYSYVISDPEAVDSTVSCSADVITNEKGKFIANFIPSESIVGAKGTIDLTLPEGYENGNIKSYYVAYGYMDGNSFKEVKAFANKKNEWSDFGSSISVPVEEVSSEKAGGVFRVEYEYRDGNGFSNTEVSNEKMLSAVKCSALTAKTRVFVKKLEINVPDQRHLKLVYVYTGSPANDEDAENDGYKVHVFNNISFDTNGSAVNDSEDNDSEFELINQSKASSTTVEPFKLMKVDSGDYSIMLKASFEIYRYTKLENGTYDWLPAVDFKENAAKDRKSVIWGSSAQDKAQTFNVNADGSYNLDLEPAAGTGDTEGHLYKLIEKQSPEGYLLDETPIYFAFKVRPAVVPSEVGEDGYQFVKNGDMFRVTNLLKEFKITASKVWSDGNGNHSAESVKFLLGSSTTKVLSGVPDDIQWGSDEVTLNEANNWKHEWTKLPGYTKVGNDYKQLYYYIKEIDLATGYEAVYSATAMSKNTDVTVTNVKGLNITKEWRDELGNKLADSELPAGIDKIEADVYESSVAPNSTSRVNGDNGIPTECKLIKTVSLEKSKNWTVTLDGLDKDKYYYVLEKNIPDGFGVTYTYSNNGSATGFDTIVNTKTPQKVENMDVRLQKAWSDGDSNAHTNDKVTFNIYRSTNKADVPENYNKFTGTMDKGQNVKFKILTSNGAEMAQNGSFASEYTMYGSAKFSFTLNNAWLERGDMKYSGVRLINSSGDVLAEFYRDRDVWDGDKNQSVASWSASSKYISVSVADLYNSSKFTVDLSGITSDVTVELTAKVNDDSSCSYEVTANELGTPEKTNVTPVPSKDATPSGEVFLWKQITLTADNNWSNAVSLEKNDIKGSKYYYWFEETDVNGQPIITSSYKAYYRYNGSENENCIDMTKNGDQYVQVYNNSEETLGELPETGGMGVIPFVAAGGTVTVAATILLVTKRRKKTL</sequence>
<keyword evidence="2" id="KW-1133">Transmembrane helix</keyword>
<dbReference type="InterPro" id="IPR008454">
    <property type="entry name" value="Collagen-bd_Cna-like_B-typ_dom"/>
</dbReference>
<name>A0AAW5KK38_9FIRM</name>
<dbReference type="Proteomes" id="UP001206236">
    <property type="component" value="Unassembled WGS sequence"/>
</dbReference>
<comment type="caution">
    <text evidence="4">The sequence shown here is derived from an EMBL/GenBank/DDBJ whole genome shotgun (WGS) entry which is preliminary data.</text>
</comment>
<dbReference type="Gene3D" id="2.60.40.1140">
    <property type="entry name" value="Collagen-binding surface protein Cna, B-type domain"/>
    <property type="match status" value="2"/>
</dbReference>
<reference evidence="4" key="1">
    <citation type="submission" date="2022-06" db="EMBL/GenBank/DDBJ databases">
        <title>Isolation of gut microbiota from human fecal samples.</title>
        <authorList>
            <person name="Pamer E.G."/>
            <person name="Barat B."/>
            <person name="Waligurski E."/>
            <person name="Medina S."/>
            <person name="Paddock L."/>
            <person name="Mostad J."/>
        </authorList>
    </citation>
    <scope>NUCLEOTIDE SEQUENCE</scope>
    <source>
        <strain evidence="4">DFI.5.57</strain>
    </source>
</reference>
<feature type="region of interest" description="Disordered" evidence="1">
    <location>
        <begin position="428"/>
        <end position="448"/>
    </location>
</feature>
<dbReference type="Gene3D" id="2.60.40.10">
    <property type="entry name" value="Immunoglobulins"/>
    <property type="match status" value="1"/>
</dbReference>
<evidence type="ECO:0000256" key="2">
    <source>
        <dbReference type="SAM" id="Phobius"/>
    </source>
</evidence>
<dbReference type="RefSeq" id="WP_256321415.1">
    <property type="nucleotide sequence ID" value="NZ_JANGCN010000002.1"/>
</dbReference>
<dbReference type="NCBIfam" id="TIGR01167">
    <property type="entry name" value="LPXTG_anchor"/>
    <property type="match status" value="1"/>
</dbReference>
<feature type="transmembrane region" description="Helical" evidence="2">
    <location>
        <begin position="21"/>
        <end position="42"/>
    </location>
</feature>
<feature type="domain" description="CNA-B" evidence="3">
    <location>
        <begin position="1363"/>
        <end position="1467"/>
    </location>
</feature>
<dbReference type="EMBL" id="JANGCN010000002">
    <property type="protein sequence ID" value="MCQ5151897.1"/>
    <property type="molecule type" value="Genomic_DNA"/>
</dbReference>
<evidence type="ECO:0000256" key="1">
    <source>
        <dbReference type="SAM" id="MobiDB-lite"/>
    </source>
</evidence>
<accession>A0AAW5KK38</accession>
<keyword evidence="2" id="KW-0812">Transmembrane</keyword>
<evidence type="ECO:0000313" key="5">
    <source>
        <dbReference type="Proteomes" id="UP001206236"/>
    </source>
</evidence>
<protein>
    <submittedName>
        <fullName evidence="4">Cna B-type domain-containing protein</fullName>
    </submittedName>
</protein>
<dbReference type="SUPFAM" id="SSF49478">
    <property type="entry name" value="Cna protein B-type domain"/>
    <property type="match status" value="1"/>
</dbReference>
<feature type="transmembrane region" description="Helical" evidence="2">
    <location>
        <begin position="1894"/>
        <end position="1913"/>
    </location>
</feature>
<dbReference type="Pfam" id="PF05738">
    <property type="entry name" value="Cna_B"/>
    <property type="match status" value="1"/>
</dbReference>
<gene>
    <name evidence="4" type="ORF">NE632_01125</name>
</gene>
<organism evidence="4 5">
    <name type="scientific">Ruminococcus bicirculans</name>
    <name type="common">ex Wegman et al. 2014</name>
    <dbReference type="NCBI Taxonomy" id="1160721"/>
    <lineage>
        <taxon>Bacteria</taxon>
        <taxon>Bacillati</taxon>
        <taxon>Bacillota</taxon>
        <taxon>Clostridia</taxon>
        <taxon>Eubacteriales</taxon>
        <taxon>Oscillospiraceae</taxon>
        <taxon>Ruminococcus</taxon>
    </lineage>
</organism>
<dbReference type="InterPro" id="IPR013783">
    <property type="entry name" value="Ig-like_fold"/>
</dbReference>